<name>A0A5B6TBR8_9BACT</name>
<sequence>MKTLSAVAGVVLAGALGVVFWNKQKKRPNPAHSSPMPPMPLANPQTANTQRQDAIADHHGVNTQVDAPVVFDHRRDDSETMGTVFVDPNHTTGNLGITPGSL</sequence>
<reference evidence="2 3" key="1">
    <citation type="submission" date="2019-07" db="EMBL/GenBank/DDBJ databases">
        <title>Rufibacter sp. nov., isolated from lake sediment.</title>
        <authorList>
            <person name="Qu J.-H."/>
        </authorList>
    </citation>
    <scope>NUCLEOTIDE SEQUENCE [LARGE SCALE GENOMIC DNA]</scope>
    <source>
        <strain evidence="2 3">NBS58-1</strain>
    </source>
</reference>
<feature type="compositionally biased region" description="Polar residues" evidence="1">
    <location>
        <begin position="43"/>
        <end position="52"/>
    </location>
</feature>
<accession>A0A5B6TBR8</accession>
<gene>
    <name evidence="2" type="ORF">FOA19_09910</name>
</gene>
<comment type="caution">
    <text evidence="2">The sequence shown here is derived from an EMBL/GenBank/DDBJ whole genome shotgun (WGS) entry which is preliminary data.</text>
</comment>
<dbReference type="Proteomes" id="UP000324133">
    <property type="component" value="Unassembled WGS sequence"/>
</dbReference>
<dbReference type="EMBL" id="VKKY01000002">
    <property type="protein sequence ID" value="KAA3437618.1"/>
    <property type="molecule type" value="Genomic_DNA"/>
</dbReference>
<dbReference type="RefSeq" id="WP_149090681.1">
    <property type="nucleotide sequence ID" value="NZ_VKKY01000002.1"/>
</dbReference>
<evidence type="ECO:0000256" key="1">
    <source>
        <dbReference type="SAM" id="MobiDB-lite"/>
    </source>
</evidence>
<feature type="compositionally biased region" description="Polar residues" evidence="1">
    <location>
        <begin position="89"/>
        <end position="102"/>
    </location>
</feature>
<organism evidence="2 3">
    <name type="scientific">Rufibacter hautae</name>
    <dbReference type="NCBI Taxonomy" id="2595005"/>
    <lineage>
        <taxon>Bacteria</taxon>
        <taxon>Pseudomonadati</taxon>
        <taxon>Bacteroidota</taxon>
        <taxon>Cytophagia</taxon>
        <taxon>Cytophagales</taxon>
        <taxon>Hymenobacteraceae</taxon>
        <taxon>Rufibacter</taxon>
    </lineage>
</organism>
<evidence type="ECO:0000313" key="3">
    <source>
        <dbReference type="Proteomes" id="UP000324133"/>
    </source>
</evidence>
<evidence type="ECO:0000313" key="2">
    <source>
        <dbReference type="EMBL" id="KAA3437618.1"/>
    </source>
</evidence>
<feature type="region of interest" description="Disordered" evidence="1">
    <location>
        <begin position="25"/>
        <end position="68"/>
    </location>
</feature>
<protein>
    <submittedName>
        <fullName evidence="2">Uncharacterized protein</fullName>
    </submittedName>
</protein>
<feature type="region of interest" description="Disordered" evidence="1">
    <location>
        <begin position="80"/>
        <end position="102"/>
    </location>
</feature>
<keyword evidence="3" id="KW-1185">Reference proteome</keyword>
<proteinExistence type="predicted"/>
<dbReference type="AlphaFoldDB" id="A0A5B6TBR8"/>